<dbReference type="EMBL" id="JBHSKD010000011">
    <property type="protein sequence ID" value="MFC5177275.1"/>
    <property type="molecule type" value="Genomic_DNA"/>
</dbReference>
<protein>
    <submittedName>
        <fullName evidence="1">Uncharacterized protein</fullName>
    </submittedName>
</protein>
<name>A0ABW0BJ25_9ACTN</name>
<evidence type="ECO:0000313" key="2">
    <source>
        <dbReference type="Proteomes" id="UP001596087"/>
    </source>
</evidence>
<evidence type="ECO:0000313" key="1">
    <source>
        <dbReference type="EMBL" id="MFC5177275.1"/>
    </source>
</evidence>
<keyword evidence="2" id="KW-1185">Reference proteome</keyword>
<reference evidence="2" key="1">
    <citation type="journal article" date="2019" name="Int. J. Syst. Evol. Microbiol.">
        <title>The Global Catalogue of Microorganisms (GCM) 10K type strain sequencing project: providing services to taxonomists for standard genome sequencing and annotation.</title>
        <authorList>
            <consortium name="The Broad Institute Genomics Platform"/>
            <consortium name="The Broad Institute Genome Sequencing Center for Infectious Disease"/>
            <person name="Wu L."/>
            <person name="Ma J."/>
        </authorList>
    </citation>
    <scope>NUCLEOTIDE SEQUENCE [LARGE SCALE GENOMIC DNA]</scope>
    <source>
        <strain evidence="2">DFY41</strain>
    </source>
</reference>
<dbReference type="Proteomes" id="UP001596087">
    <property type="component" value="Unassembled WGS sequence"/>
</dbReference>
<accession>A0ABW0BJ25</accession>
<gene>
    <name evidence="1" type="ORF">ACFPGP_11370</name>
</gene>
<comment type="caution">
    <text evidence="1">The sequence shown here is derived from an EMBL/GenBank/DDBJ whole genome shotgun (WGS) entry which is preliminary data.</text>
</comment>
<dbReference type="RefSeq" id="WP_378590163.1">
    <property type="nucleotide sequence ID" value="NZ_JBHSKD010000011.1"/>
</dbReference>
<organism evidence="1 2">
    <name type="scientific">Nocardioides taihuensis</name>
    <dbReference type="NCBI Taxonomy" id="1835606"/>
    <lineage>
        <taxon>Bacteria</taxon>
        <taxon>Bacillati</taxon>
        <taxon>Actinomycetota</taxon>
        <taxon>Actinomycetes</taxon>
        <taxon>Propionibacteriales</taxon>
        <taxon>Nocardioidaceae</taxon>
        <taxon>Nocardioides</taxon>
    </lineage>
</organism>
<proteinExistence type="predicted"/>
<sequence length="194" mass="21203">MVAAEVCLYWLPLGAGGRSVRWNGRVFERLVALREHRSPCDLYHAALTLTLAERRYVVEMAPEWSGDGDRGVVRSGPVGLAWLGRSRWFRYEVRLWRDGTIPDLDEAVGGPMHLATDPARLRRLFEAAPHVPAATWGRDELGLGEMWNSNSVVSWLLAVSGHHVDTLAPPTGGRAPGWDAGLALARQSGAGSCA</sequence>